<dbReference type="InterPro" id="IPR036388">
    <property type="entry name" value="WH-like_DNA-bd_sf"/>
</dbReference>
<evidence type="ECO:0000259" key="5">
    <source>
        <dbReference type="PROSITE" id="PS51063"/>
    </source>
</evidence>
<dbReference type="InterPro" id="IPR050397">
    <property type="entry name" value="Env_Response_Regulators"/>
</dbReference>
<sequence length="233" mass="27490">MIDLRLSARQKLENILADDQVFRGLSLAAKQNILQHAQFSRHHAHQQILQQHQCISDVYILLSGTLQVGWLQADGELIVNDFIRIQSVFNLVSVLQQQALNFDYFAAEHVELAIIPSELFFQLLKNEPEAMWHIIQLLSRRMYAMFEQNRYLRTASLTQRIARHIIKLYEQYGYQAQIPFKLSQQEFAELFNISRQTLNKHLQLFVQQQIVDWSYSQIRILDLDKLKQMSVLH</sequence>
<dbReference type="EMBL" id="LZDS01000023">
    <property type="protein sequence ID" value="OBX28841.1"/>
    <property type="molecule type" value="Genomic_DNA"/>
</dbReference>
<dbReference type="Pfam" id="PF13545">
    <property type="entry name" value="HTH_Crp_2"/>
    <property type="match status" value="1"/>
</dbReference>
<dbReference type="SUPFAM" id="SSF51206">
    <property type="entry name" value="cAMP-binding domain-like"/>
    <property type="match status" value="1"/>
</dbReference>
<evidence type="ECO:0008006" key="8">
    <source>
        <dbReference type="Google" id="ProtNLM"/>
    </source>
</evidence>
<keyword evidence="2" id="KW-0238">DNA-binding</keyword>
<dbReference type="SUPFAM" id="SSF46785">
    <property type="entry name" value="Winged helix' DNA-binding domain"/>
    <property type="match status" value="1"/>
</dbReference>
<dbReference type="GO" id="GO:0005829">
    <property type="term" value="C:cytosol"/>
    <property type="evidence" value="ECO:0007669"/>
    <property type="project" value="TreeGrafter"/>
</dbReference>
<feature type="domain" description="HTH crp-type" evidence="5">
    <location>
        <begin position="155"/>
        <end position="224"/>
    </location>
</feature>
<accession>A0A1A7RA91</accession>
<dbReference type="Gene3D" id="2.60.120.10">
    <property type="entry name" value="Jelly Rolls"/>
    <property type="match status" value="1"/>
</dbReference>
<dbReference type="InterPro" id="IPR036390">
    <property type="entry name" value="WH_DNA-bd_sf"/>
</dbReference>
<dbReference type="InterPro" id="IPR012318">
    <property type="entry name" value="HTH_CRP"/>
</dbReference>
<dbReference type="PANTHER" id="PTHR24567:SF26">
    <property type="entry name" value="REGULATORY PROTEIN YEIL"/>
    <property type="match status" value="1"/>
</dbReference>
<dbReference type="Proteomes" id="UP000185753">
    <property type="component" value="Unassembled WGS sequence"/>
</dbReference>
<dbReference type="GO" id="GO:0003700">
    <property type="term" value="F:DNA-binding transcription factor activity"/>
    <property type="evidence" value="ECO:0007669"/>
    <property type="project" value="TreeGrafter"/>
</dbReference>
<evidence type="ECO:0000313" key="7">
    <source>
        <dbReference type="Proteomes" id="UP000185753"/>
    </source>
</evidence>
<keyword evidence="7" id="KW-1185">Reference proteome</keyword>
<dbReference type="OrthoDB" id="6698682at2"/>
<evidence type="ECO:0000259" key="4">
    <source>
        <dbReference type="PROSITE" id="PS50042"/>
    </source>
</evidence>
<reference evidence="7" key="1">
    <citation type="submission" date="2016-06" db="EMBL/GenBank/DDBJ databases">
        <authorList>
            <person name="Radolfova-Krizova L."/>
            <person name="Nemec A."/>
        </authorList>
    </citation>
    <scope>NUCLEOTIDE SEQUENCE [LARGE SCALE GENOMIC DNA]</scope>
    <source>
        <strain evidence="7">ANC 4275</strain>
    </source>
</reference>
<evidence type="ECO:0000256" key="2">
    <source>
        <dbReference type="ARBA" id="ARBA00023125"/>
    </source>
</evidence>
<dbReference type="GO" id="GO:0003677">
    <property type="term" value="F:DNA binding"/>
    <property type="evidence" value="ECO:0007669"/>
    <property type="project" value="UniProtKB-KW"/>
</dbReference>
<dbReference type="Pfam" id="PF00027">
    <property type="entry name" value="cNMP_binding"/>
    <property type="match status" value="1"/>
</dbReference>
<dbReference type="Gene3D" id="1.10.10.10">
    <property type="entry name" value="Winged helix-like DNA-binding domain superfamily/Winged helix DNA-binding domain"/>
    <property type="match status" value="1"/>
</dbReference>
<gene>
    <name evidence="6" type="ORF">A9J31_04320</name>
</gene>
<keyword evidence="1" id="KW-0805">Transcription regulation</keyword>
<evidence type="ECO:0000256" key="3">
    <source>
        <dbReference type="ARBA" id="ARBA00023163"/>
    </source>
</evidence>
<dbReference type="STRING" id="1443941.A9J31_04320"/>
<dbReference type="AlphaFoldDB" id="A0A1A7RA91"/>
<dbReference type="RefSeq" id="WP_067764080.1">
    <property type="nucleotide sequence ID" value="NZ_LZDS01000023.1"/>
</dbReference>
<feature type="domain" description="Cyclic nucleotide-binding" evidence="4">
    <location>
        <begin position="21"/>
        <end position="141"/>
    </location>
</feature>
<keyword evidence="3" id="KW-0804">Transcription</keyword>
<dbReference type="PROSITE" id="PS50042">
    <property type="entry name" value="CNMP_BINDING_3"/>
    <property type="match status" value="1"/>
</dbReference>
<evidence type="ECO:0000256" key="1">
    <source>
        <dbReference type="ARBA" id="ARBA00023015"/>
    </source>
</evidence>
<dbReference type="InterPro" id="IPR014710">
    <property type="entry name" value="RmlC-like_jellyroll"/>
</dbReference>
<dbReference type="InterPro" id="IPR000595">
    <property type="entry name" value="cNMP-bd_dom"/>
</dbReference>
<dbReference type="InterPro" id="IPR018490">
    <property type="entry name" value="cNMP-bd_dom_sf"/>
</dbReference>
<dbReference type="PROSITE" id="PS51063">
    <property type="entry name" value="HTH_CRP_2"/>
    <property type="match status" value="1"/>
</dbReference>
<organism evidence="6 7">
    <name type="scientific">Acinetobacter gandensis</name>
    <dbReference type="NCBI Taxonomy" id="1443941"/>
    <lineage>
        <taxon>Bacteria</taxon>
        <taxon>Pseudomonadati</taxon>
        <taxon>Pseudomonadota</taxon>
        <taxon>Gammaproteobacteria</taxon>
        <taxon>Moraxellales</taxon>
        <taxon>Moraxellaceae</taxon>
        <taxon>Acinetobacter</taxon>
    </lineage>
</organism>
<evidence type="ECO:0000313" key="6">
    <source>
        <dbReference type="EMBL" id="OBX28841.1"/>
    </source>
</evidence>
<dbReference type="CDD" id="cd00038">
    <property type="entry name" value="CAP_ED"/>
    <property type="match status" value="1"/>
</dbReference>
<name>A0A1A7RA91_9GAMM</name>
<dbReference type="PANTHER" id="PTHR24567">
    <property type="entry name" value="CRP FAMILY TRANSCRIPTIONAL REGULATORY PROTEIN"/>
    <property type="match status" value="1"/>
</dbReference>
<comment type="caution">
    <text evidence="6">The sequence shown here is derived from an EMBL/GenBank/DDBJ whole genome shotgun (WGS) entry which is preliminary data.</text>
</comment>
<proteinExistence type="predicted"/>
<protein>
    <recommendedName>
        <fullName evidence="8">Crp/Fnr family transcriptional regulator</fullName>
    </recommendedName>
</protein>